<dbReference type="GO" id="GO:0005634">
    <property type="term" value="C:nucleus"/>
    <property type="evidence" value="ECO:0007669"/>
    <property type="project" value="UniProtKB-SubCell"/>
</dbReference>
<dbReference type="GO" id="GO:0008270">
    <property type="term" value="F:zinc ion binding"/>
    <property type="evidence" value="ECO:0007669"/>
    <property type="project" value="UniProtKB-KW"/>
</dbReference>
<dbReference type="PROSITE" id="PS00028">
    <property type="entry name" value="ZINC_FINGER_C2H2_1"/>
    <property type="match status" value="14"/>
</dbReference>
<feature type="domain" description="C2H2-type" evidence="12">
    <location>
        <begin position="1164"/>
        <end position="1192"/>
    </location>
</feature>
<gene>
    <name evidence="13" type="ORF">g.19226</name>
</gene>
<feature type="compositionally biased region" description="Basic and acidic residues" evidence="11">
    <location>
        <begin position="1010"/>
        <end position="1019"/>
    </location>
</feature>
<feature type="region of interest" description="Disordered" evidence="11">
    <location>
        <begin position="1"/>
        <end position="41"/>
    </location>
</feature>
<feature type="domain" description="C2H2-type" evidence="12">
    <location>
        <begin position="1510"/>
        <end position="1533"/>
    </location>
</feature>
<dbReference type="FunFam" id="3.30.160.60:FF:000446">
    <property type="entry name" value="Zinc finger protein"/>
    <property type="match status" value="1"/>
</dbReference>
<dbReference type="PROSITE" id="PS50157">
    <property type="entry name" value="ZINC_FINGER_C2H2_2"/>
    <property type="match status" value="14"/>
</dbReference>
<proteinExistence type="predicted"/>
<feature type="domain" description="C2H2-type" evidence="12">
    <location>
        <begin position="1229"/>
        <end position="1252"/>
    </location>
</feature>
<keyword evidence="9" id="KW-0539">Nucleus</keyword>
<dbReference type="PANTHER" id="PTHR24384">
    <property type="entry name" value="FINGER PUTATIVE TRANSCRIPTION FACTOR FAMILY-RELATED"/>
    <property type="match status" value="1"/>
</dbReference>
<dbReference type="InterPro" id="IPR036236">
    <property type="entry name" value="Znf_C2H2_sf"/>
</dbReference>
<feature type="domain" description="C2H2-type" evidence="12">
    <location>
        <begin position="1427"/>
        <end position="1450"/>
    </location>
</feature>
<evidence type="ECO:0000256" key="4">
    <source>
        <dbReference type="ARBA" id="ARBA00022771"/>
    </source>
</evidence>
<feature type="domain" description="C2H2-type" evidence="12">
    <location>
        <begin position="1314"/>
        <end position="1341"/>
    </location>
</feature>
<evidence type="ECO:0000256" key="3">
    <source>
        <dbReference type="ARBA" id="ARBA00022737"/>
    </source>
</evidence>
<organism evidence="13">
    <name type="scientific">Cuerna arida</name>
    <dbReference type="NCBI Taxonomy" id="1464854"/>
    <lineage>
        <taxon>Eukaryota</taxon>
        <taxon>Metazoa</taxon>
        <taxon>Ecdysozoa</taxon>
        <taxon>Arthropoda</taxon>
        <taxon>Hexapoda</taxon>
        <taxon>Insecta</taxon>
        <taxon>Pterygota</taxon>
        <taxon>Neoptera</taxon>
        <taxon>Paraneoptera</taxon>
        <taxon>Hemiptera</taxon>
        <taxon>Auchenorrhyncha</taxon>
        <taxon>Membracoidea</taxon>
        <taxon>Cicadellidae</taxon>
        <taxon>Cicadellinae</taxon>
        <taxon>Proconiini</taxon>
        <taxon>Cuerna</taxon>
    </lineage>
</organism>
<sequence length="1607" mass="182658">MDDSNKFASGMKHNFFQQESYNDEKPAETRKPSSYNMLKPNPPPPLPGVFVFDRPNHQRNIHNIDSNFNNAIKPSASTTIDSFCGDSVLAFGKTGINGPPVHEMFGNQNEFQSQSLTMYDYSMHSDHKGLKPLQPTLQSVDCMLPSDSCVYQSLQPVSQDLFDVLPHAGPKVYQQLQTVSRNDYRVETERLSEQKIYQQLTPVSVSGNVLQKEESRIYQQPNSGNRSGTPHRECKSFSELQPVVPNYKPPDYIHSKLYQQLRKPPKKESRPHYQEEVKTYHQLRPVTVSDFESPQHTNYKQVNQYSYTNVDSGRANVPVSSNKYHQLQNVGNSKLSKVHRNIQDSNVINAAPSPSVHDHLNRKSPLDLQTKNTNKSHEQVNFQTNKPKIYLEPRNPSVRHQMETSGSHHRPTLSNDPLSRAVTSNYEANYQEVCPLPDTQLPIKTGNKSKNGNIKLPSPYEFNLPQSNASNKYKLPKILGPNEYDSPQHIVKTTGSVVSTQVIQNFGSPNNCIVSSTSKNSNNFTELTPTKQPNVPLSLPKAPVCYGDVGVNNGRYREVNSFFDEKKNLSSANDSLVPIPSHSSAFQIQSSISSNITKTADLNIIIDTTIPNNILNPCGANHVLKESANENHSEYKISNVSNSQLTVNDRVLEKSLSSPKAINLTCNSESSFETSKESVHSNSENNKHILCTKALDQVICENKTVSELNKNDLIKNKGSVSPINMKNIEMEINNGQGSGTIVEVNSEKSVISSFNNQNIDAVSSSTSVSEHNNYVRHELPVNSFTESSCVQLMPLSNDSQNQIIGTQIANKSIVAEKISTKSTEMPTSIDMPKCFVSPEENKNELVHAAEKAVDYSMKVFSSGCKSMIPLSKADDLPTDKPAVTKRKYNKRIKSSEPKENKFKKRKYKKTPCVKISKLKNLKNITLCESKIQNNMNEEILDGFKGFDVADQISLKNQHKIILSVISIDSIAVTENPGQHNQSILPLKTVEPGRKKRKYTKRAQTKLLSDDKHETTDISHRTSASWRKGKEEDNIKELEKSPYNASPQTVKIKYEFLDPLEEGLISDSDDEEVVFLGFDIPIEEDDTILGFDVDPTKDCLDPISSLLGQLEAASVTVECDPRSLLQAPSSTTTCLECGKIFDNHVELVEHMQWHAAIQSPHTHSYVCSVCFRGFSSSDQLAKHVKWTHEGGKKFSCPVCPKRFTTSYYVKKHVDTVHSHKQPKKEMISMYFCAECPLKFASEALLKSHEDKVHKKSLYQCDKCLKYFVKYPNLQRHKLSHLSENQGFTCAYCNQVFSSRKLLHAHWPVHTDKNIYKCEICDSTFTAVNSLKRHKMMHSEEKLFRCEICQKSFSLLSTLKTHLLIHTGARRFECKLCGKSFNRRDVLNAHQWIHTGEKRFQCDICLQKFRWRHAVKSHKLIYHTKEKPHVCEICGKRFSHPDSFKKHAEVHSEKIFYCQVCLKSFSRPSTLKAHILIHTDLKPFFCDVCKKAFRSKSHLRNHFLVHTKEKPWLCKFCNKTYKDRIQLRRHKRVVHCKAFYKKVLPELPEDLKSIKTFEMMTANENVTLENQELPVETTLYSEDDVSQPSEHFILLKDHHSKEEEHVTDI</sequence>
<feature type="domain" description="C2H2-type" evidence="12">
    <location>
        <begin position="1454"/>
        <end position="1481"/>
    </location>
</feature>
<protein>
    <recommendedName>
        <fullName evidence="12">C2H2-type domain-containing protein</fullName>
    </recommendedName>
</protein>
<dbReference type="Pfam" id="PF00096">
    <property type="entry name" value="zf-C2H2"/>
    <property type="match status" value="9"/>
</dbReference>
<feature type="domain" description="C2H2-type" evidence="12">
    <location>
        <begin position="1286"/>
        <end position="1313"/>
    </location>
</feature>
<dbReference type="GO" id="GO:0000978">
    <property type="term" value="F:RNA polymerase II cis-regulatory region sequence-specific DNA binding"/>
    <property type="evidence" value="ECO:0007669"/>
    <property type="project" value="TreeGrafter"/>
</dbReference>
<reference evidence="13" key="1">
    <citation type="submission" date="2015-11" db="EMBL/GenBank/DDBJ databases">
        <title>De novo transcriptome assembly of four potential Pierce s Disease insect vectors from Arizona vineyards.</title>
        <authorList>
            <person name="Tassone E.E."/>
        </authorList>
    </citation>
    <scope>NUCLEOTIDE SEQUENCE</scope>
</reference>
<dbReference type="SMART" id="SM00355">
    <property type="entry name" value="ZnF_C2H2"/>
    <property type="match status" value="14"/>
</dbReference>
<evidence type="ECO:0000256" key="6">
    <source>
        <dbReference type="ARBA" id="ARBA00023015"/>
    </source>
</evidence>
<keyword evidence="3" id="KW-0677">Repeat</keyword>
<evidence type="ECO:0000256" key="9">
    <source>
        <dbReference type="ARBA" id="ARBA00023242"/>
    </source>
</evidence>
<keyword evidence="7" id="KW-0238">DNA-binding</keyword>
<name>A0A1B6FYI1_9HEMI</name>
<feature type="domain" description="C2H2-type" evidence="12">
    <location>
        <begin position="1131"/>
        <end position="1158"/>
    </location>
</feature>
<dbReference type="EMBL" id="GECZ01014529">
    <property type="protein sequence ID" value="JAS55240.1"/>
    <property type="molecule type" value="Transcribed_RNA"/>
</dbReference>
<evidence type="ECO:0000256" key="1">
    <source>
        <dbReference type="ARBA" id="ARBA00004123"/>
    </source>
</evidence>
<evidence type="ECO:0000256" key="7">
    <source>
        <dbReference type="ARBA" id="ARBA00023125"/>
    </source>
</evidence>
<evidence type="ECO:0000256" key="8">
    <source>
        <dbReference type="ARBA" id="ARBA00023163"/>
    </source>
</evidence>
<keyword evidence="5" id="KW-0862">Zinc</keyword>
<dbReference type="GO" id="GO:0048598">
    <property type="term" value="P:embryonic morphogenesis"/>
    <property type="evidence" value="ECO:0007669"/>
    <property type="project" value="UniProtKB-ARBA"/>
</dbReference>
<evidence type="ECO:0000256" key="5">
    <source>
        <dbReference type="ARBA" id="ARBA00022833"/>
    </source>
</evidence>
<dbReference type="InterPro" id="IPR013087">
    <property type="entry name" value="Znf_C2H2_type"/>
</dbReference>
<feature type="domain" description="C2H2-type" evidence="12">
    <location>
        <begin position="1193"/>
        <end position="1221"/>
    </location>
</feature>
<evidence type="ECO:0000256" key="10">
    <source>
        <dbReference type="PROSITE-ProRule" id="PRU00042"/>
    </source>
</evidence>
<dbReference type="InterPro" id="IPR050752">
    <property type="entry name" value="C2H2-ZF_domain"/>
</dbReference>
<dbReference type="Gene3D" id="3.30.160.60">
    <property type="entry name" value="Classic Zinc Finger"/>
    <property type="match status" value="11"/>
</dbReference>
<keyword evidence="6" id="KW-0805">Transcription regulation</keyword>
<dbReference type="FunFam" id="3.30.160.60:FF:000478">
    <property type="entry name" value="Zinc finger protein 133"/>
    <property type="match status" value="1"/>
</dbReference>
<keyword evidence="2" id="KW-0479">Metal-binding</keyword>
<evidence type="ECO:0000259" key="12">
    <source>
        <dbReference type="PROSITE" id="PS50157"/>
    </source>
</evidence>
<accession>A0A1B6FYI1</accession>
<dbReference type="FunFam" id="3.30.160.60:FF:000065">
    <property type="entry name" value="B-cell CLL/lymphoma 6, member B"/>
    <property type="match status" value="1"/>
</dbReference>
<dbReference type="PANTHER" id="PTHR24384:SF189">
    <property type="entry name" value="C2H2-TYPE DOMAIN-CONTAINING PROTEIN-RELATED"/>
    <property type="match status" value="1"/>
</dbReference>
<dbReference type="SUPFAM" id="SSF57667">
    <property type="entry name" value="beta-beta-alpha zinc fingers"/>
    <property type="match status" value="7"/>
</dbReference>
<feature type="region of interest" description="Disordered" evidence="11">
    <location>
        <begin position="1010"/>
        <end position="1032"/>
    </location>
</feature>
<keyword evidence="4 10" id="KW-0863">Zinc-finger</keyword>
<dbReference type="FunFam" id="3.30.160.60:FF:000100">
    <property type="entry name" value="Zinc finger 45-like"/>
    <property type="match status" value="1"/>
</dbReference>
<feature type="domain" description="C2H2-type" evidence="12">
    <location>
        <begin position="1342"/>
        <end position="1369"/>
    </location>
</feature>
<feature type="domain" description="C2H2-type" evidence="12">
    <location>
        <begin position="1257"/>
        <end position="1284"/>
    </location>
</feature>
<feature type="domain" description="C2H2-type" evidence="12">
    <location>
        <begin position="1370"/>
        <end position="1397"/>
    </location>
</feature>
<feature type="domain" description="C2H2-type" evidence="12">
    <location>
        <begin position="1398"/>
        <end position="1426"/>
    </location>
</feature>
<comment type="subcellular location">
    <subcellularLocation>
        <location evidence="1">Nucleus</location>
    </subcellularLocation>
</comment>
<evidence type="ECO:0000256" key="2">
    <source>
        <dbReference type="ARBA" id="ARBA00022723"/>
    </source>
</evidence>
<dbReference type="GO" id="GO:0000981">
    <property type="term" value="F:DNA-binding transcription factor activity, RNA polymerase II-specific"/>
    <property type="evidence" value="ECO:0007669"/>
    <property type="project" value="TreeGrafter"/>
</dbReference>
<evidence type="ECO:0000256" key="11">
    <source>
        <dbReference type="SAM" id="MobiDB-lite"/>
    </source>
</evidence>
<dbReference type="FunFam" id="3.30.160.60:FF:000624">
    <property type="entry name" value="zinc finger protein 697"/>
    <property type="match status" value="1"/>
</dbReference>
<feature type="domain" description="C2H2-type" evidence="12">
    <location>
        <begin position="1482"/>
        <end position="1509"/>
    </location>
</feature>
<feature type="compositionally biased region" description="Basic and acidic residues" evidence="11">
    <location>
        <begin position="22"/>
        <end position="31"/>
    </location>
</feature>
<evidence type="ECO:0000313" key="13">
    <source>
        <dbReference type="EMBL" id="JAS55240.1"/>
    </source>
</evidence>
<keyword evidence="8" id="KW-0804">Transcription</keyword>